<accession>A0ABW1K6K2</accession>
<dbReference type="EMBL" id="JBHSPR010000010">
    <property type="protein sequence ID" value="MFC6017219.1"/>
    <property type="molecule type" value="Genomic_DNA"/>
</dbReference>
<name>A0ABW1K6K2_9ACTN</name>
<gene>
    <name evidence="2" type="ORF">ACFP2T_13505</name>
</gene>
<reference evidence="3" key="1">
    <citation type="journal article" date="2019" name="Int. J. Syst. Evol. Microbiol.">
        <title>The Global Catalogue of Microorganisms (GCM) 10K type strain sequencing project: providing services to taxonomists for standard genome sequencing and annotation.</title>
        <authorList>
            <consortium name="The Broad Institute Genomics Platform"/>
            <consortium name="The Broad Institute Genome Sequencing Center for Infectious Disease"/>
            <person name="Wu L."/>
            <person name="Ma J."/>
        </authorList>
    </citation>
    <scope>NUCLEOTIDE SEQUENCE [LARGE SCALE GENOMIC DNA]</scope>
    <source>
        <strain evidence="3">ZS-35-S2</strain>
    </source>
</reference>
<dbReference type="Proteomes" id="UP001596203">
    <property type="component" value="Unassembled WGS sequence"/>
</dbReference>
<evidence type="ECO:0000256" key="1">
    <source>
        <dbReference type="SAM" id="MobiDB-lite"/>
    </source>
</evidence>
<evidence type="ECO:0000313" key="3">
    <source>
        <dbReference type="Proteomes" id="UP001596203"/>
    </source>
</evidence>
<feature type="compositionally biased region" description="Pro residues" evidence="1">
    <location>
        <begin position="17"/>
        <end position="38"/>
    </location>
</feature>
<feature type="compositionally biased region" description="Basic and acidic residues" evidence="1">
    <location>
        <begin position="49"/>
        <end position="60"/>
    </location>
</feature>
<proteinExistence type="predicted"/>
<protein>
    <submittedName>
        <fullName evidence="2">Uncharacterized protein</fullName>
    </submittedName>
</protein>
<keyword evidence="3" id="KW-1185">Reference proteome</keyword>
<dbReference type="RefSeq" id="WP_377421317.1">
    <property type="nucleotide sequence ID" value="NZ_JBHSPR010000010.1"/>
</dbReference>
<sequence>MPRGTQNQNATQTEAPATPPETPNPAADPTPPGTPPAAPEQTASRAAARRRDAYEDVKPADRNMVDALLVERNGYVQRGDQADRVKQVDEQLKLRGYRTA</sequence>
<feature type="region of interest" description="Disordered" evidence="1">
    <location>
        <begin position="1"/>
        <end position="60"/>
    </location>
</feature>
<comment type="caution">
    <text evidence="2">The sequence shown here is derived from an EMBL/GenBank/DDBJ whole genome shotgun (WGS) entry which is preliminary data.</text>
</comment>
<feature type="compositionally biased region" description="Low complexity" evidence="1">
    <location>
        <begin position="1"/>
        <end position="16"/>
    </location>
</feature>
<evidence type="ECO:0000313" key="2">
    <source>
        <dbReference type="EMBL" id="MFC6017219.1"/>
    </source>
</evidence>
<organism evidence="2 3">
    <name type="scientific">Plantactinospora solaniradicis</name>
    <dbReference type="NCBI Taxonomy" id="1723736"/>
    <lineage>
        <taxon>Bacteria</taxon>
        <taxon>Bacillati</taxon>
        <taxon>Actinomycetota</taxon>
        <taxon>Actinomycetes</taxon>
        <taxon>Micromonosporales</taxon>
        <taxon>Micromonosporaceae</taxon>
        <taxon>Plantactinospora</taxon>
    </lineage>
</organism>